<keyword evidence="3" id="KW-1003">Cell membrane</keyword>
<dbReference type="GO" id="GO:0008285">
    <property type="term" value="P:negative regulation of cell population proliferation"/>
    <property type="evidence" value="ECO:0007669"/>
    <property type="project" value="InterPro"/>
</dbReference>
<evidence type="ECO:0000256" key="1">
    <source>
        <dbReference type="ARBA" id="ARBA00004162"/>
    </source>
</evidence>
<evidence type="ECO:0000256" key="5">
    <source>
        <dbReference type="ARBA" id="ARBA00022989"/>
    </source>
</evidence>
<name>A0A0E0L260_ORYPU</name>
<evidence type="ECO:0000256" key="3">
    <source>
        <dbReference type="ARBA" id="ARBA00022475"/>
    </source>
</evidence>
<keyword evidence="9" id="KW-1185">Reference proteome</keyword>
<evidence type="ECO:0000313" key="9">
    <source>
        <dbReference type="Proteomes" id="UP000026962"/>
    </source>
</evidence>
<evidence type="ECO:0000256" key="4">
    <source>
        <dbReference type="ARBA" id="ARBA00022692"/>
    </source>
</evidence>
<dbReference type="EnsemblPlants" id="OPUNC05G13470.1">
    <property type="protein sequence ID" value="OPUNC05G13470.1"/>
    <property type="gene ID" value="OPUNC05G13470"/>
</dbReference>
<dbReference type="GO" id="GO:0005886">
    <property type="term" value="C:plasma membrane"/>
    <property type="evidence" value="ECO:0007669"/>
    <property type="project" value="UniProtKB-SubCell"/>
</dbReference>
<evidence type="ECO:0000313" key="8">
    <source>
        <dbReference type="EnsemblPlants" id="OPUNC05G13470.1"/>
    </source>
</evidence>
<dbReference type="Proteomes" id="UP000026962">
    <property type="component" value="Chromosome 5"/>
</dbReference>
<keyword evidence="2" id="KW-0217">Developmental protein</keyword>
<comment type="similarity">
    <text evidence="7">Belongs to the DVL/RTFL small polypeptides family.</text>
</comment>
<dbReference type="Gramene" id="OPUNC05G13470.1">
    <property type="protein sequence ID" value="OPUNC05G13470.1"/>
    <property type="gene ID" value="OPUNC05G13470"/>
</dbReference>
<dbReference type="GO" id="GO:0048367">
    <property type="term" value="P:shoot system development"/>
    <property type="evidence" value="ECO:0007669"/>
    <property type="project" value="UniProtKB-ARBA"/>
</dbReference>
<protein>
    <submittedName>
        <fullName evidence="8">Uncharacterized protein</fullName>
    </submittedName>
</protein>
<dbReference type="Pfam" id="PF08137">
    <property type="entry name" value="DVL"/>
    <property type="match status" value="1"/>
</dbReference>
<comment type="subcellular location">
    <subcellularLocation>
        <location evidence="1">Cell membrane</location>
        <topology evidence="1">Single-pass membrane protein</topology>
    </subcellularLocation>
</comment>
<organism evidence="8">
    <name type="scientific">Oryza punctata</name>
    <name type="common">Red rice</name>
    <dbReference type="NCBI Taxonomy" id="4537"/>
    <lineage>
        <taxon>Eukaryota</taxon>
        <taxon>Viridiplantae</taxon>
        <taxon>Streptophyta</taxon>
        <taxon>Embryophyta</taxon>
        <taxon>Tracheophyta</taxon>
        <taxon>Spermatophyta</taxon>
        <taxon>Magnoliopsida</taxon>
        <taxon>Liliopsida</taxon>
        <taxon>Poales</taxon>
        <taxon>Poaceae</taxon>
        <taxon>BOP clade</taxon>
        <taxon>Oryzoideae</taxon>
        <taxon>Oryzeae</taxon>
        <taxon>Oryzinae</taxon>
        <taxon>Oryza</taxon>
    </lineage>
</organism>
<dbReference type="PROSITE" id="PS51257">
    <property type="entry name" value="PROKAR_LIPOPROTEIN"/>
    <property type="match status" value="1"/>
</dbReference>
<dbReference type="InterPro" id="IPR012552">
    <property type="entry name" value="DVL"/>
</dbReference>
<dbReference type="AlphaFoldDB" id="A0A0E0L260"/>
<accession>A0A0E0L260</accession>
<sequence>MGKRLEKIQSAAREQKAKLYIIVACIALLVCGCTAHQRKGRLTSDRHYAFTLCLQFAPRIGKCKSTRCIWFSTARLGGSRLISSGLSS</sequence>
<proteinExistence type="inferred from homology"/>
<evidence type="ECO:0000256" key="2">
    <source>
        <dbReference type="ARBA" id="ARBA00022473"/>
    </source>
</evidence>
<reference evidence="8" key="1">
    <citation type="submission" date="2015-04" db="UniProtKB">
        <authorList>
            <consortium name="EnsemblPlants"/>
        </authorList>
    </citation>
    <scope>IDENTIFICATION</scope>
</reference>
<dbReference type="HOGENOM" id="CLU_2658409_0_0_1"/>
<keyword evidence="5" id="KW-1133">Transmembrane helix</keyword>
<keyword evidence="4" id="KW-0812">Transmembrane</keyword>
<evidence type="ECO:0000256" key="6">
    <source>
        <dbReference type="ARBA" id="ARBA00023136"/>
    </source>
</evidence>
<keyword evidence="6" id="KW-0472">Membrane</keyword>
<dbReference type="OMA" id="KSTRCIW"/>
<evidence type="ECO:0000256" key="7">
    <source>
        <dbReference type="ARBA" id="ARBA00024340"/>
    </source>
</evidence>
<reference evidence="8" key="2">
    <citation type="submission" date="2018-05" db="EMBL/GenBank/DDBJ databases">
        <title>OpunRS2 (Oryza punctata Reference Sequence Version 2).</title>
        <authorList>
            <person name="Zhang J."/>
            <person name="Kudrna D."/>
            <person name="Lee S."/>
            <person name="Talag J."/>
            <person name="Welchert J."/>
            <person name="Wing R.A."/>
        </authorList>
    </citation>
    <scope>NUCLEOTIDE SEQUENCE [LARGE SCALE GENOMIC DNA]</scope>
</reference>